<accession>A0AAW2YPV2</accession>
<evidence type="ECO:0000313" key="2">
    <source>
        <dbReference type="Proteomes" id="UP001431209"/>
    </source>
</evidence>
<reference evidence="1 2" key="1">
    <citation type="submission" date="2024-03" db="EMBL/GenBank/DDBJ databases">
        <title>The Acrasis kona genome and developmental transcriptomes reveal deep origins of eukaryotic multicellular pathways.</title>
        <authorList>
            <person name="Sheikh S."/>
            <person name="Fu C.-J."/>
            <person name="Brown M.W."/>
            <person name="Baldauf S.L."/>
        </authorList>
    </citation>
    <scope>NUCLEOTIDE SEQUENCE [LARGE SCALE GENOMIC DNA]</scope>
    <source>
        <strain evidence="1 2">ATCC MYA-3509</strain>
    </source>
</reference>
<gene>
    <name evidence="1" type="ORF">AKO1_010354</name>
</gene>
<name>A0AAW2YPV2_9EUKA</name>
<keyword evidence="2" id="KW-1185">Reference proteome</keyword>
<organism evidence="1 2">
    <name type="scientific">Acrasis kona</name>
    <dbReference type="NCBI Taxonomy" id="1008807"/>
    <lineage>
        <taxon>Eukaryota</taxon>
        <taxon>Discoba</taxon>
        <taxon>Heterolobosea</taxon>
        <taxon>Tetramitia</taxon>
        <taxon>Eutetramitia</taxon>
        <taxon>Acrasidae</taxon>
        <taxon>Acrasis</taxon>
    </lineage>
</organism>
<protein>
    <submittedName>
        <fullName evidence="1">Uncharacterized protein</fullName>
    </submittedName>
</protein>
<dbReference type="Proteomes" id="UP001431209">
    <property type="component" value="Unassembled WGS sequence"/>
</dbReference>
<evidence type="ECO:0000313" key="1">
    <source>
        <dbReference type="EMBL" id="KAL0478948.1"/>
    </source>
</evidence>
<proteinExistence type="predicted"/>
<comment type="caution">
    <text evidence="1">The sequence shown here is derived from an EMBL/GenBank/DDBJ whole genome shotgun (WGS) entry which is preliminary data.</text>
</comment>
<sequence length="194" mass="22462">MPKRARTEEGQTKKSKVARFSQFESRLQNLNNKDCVEIIGKLYKLFNKKGRAQQAEELLEEYTKRDNHFEGSWDVKDISHPDFAEFGGEGTLFIKKVSRSGKNNYRGKMTFEADRMSPTYKLKGDVNADGVLMTNEYDPEYTEHAFDFEVDPNDPNILNGSTDDFSESTTFKCIRVEDDKYEEESEEESDEESD</sequence>
<dbReference type="AlphaFoldDB" id="A0AAW2YPV2"/>
<dbReference type="EMBL" id="JAOPGA020000486">
    <property type="protein sequence ID" value="KAL0478948.1"/>
    <property type="molecule type" value="Genomic_DNA"/>
</dbReference>